<dbReference type="Pfam" id="PF04738">
    <property type="entry name" value="Lant_dehydr_N"/>
    <property type="match status" value="1"/>
</dbReference>
<sequence>MNLLYEFHPQLILRTPTQPFRIDFDEAVIRASLDQVGFMEAVYLASPALHEECRKWQRGELTDARKIEKLQATLTRYHVRSTSRCTPFGLFAGCAVVDWGPESNIEVNPARAARHTRLDMHYLCALAKHLAAHESIRPRLRYWPNTSLYHTGEEVRYVEYHYAGGSRVHQISAVEASPYLLQVLAAAQGGQDYTSLVALLGAEEADAAEAAEFIDALIQNQLLVHELEPTVTGEEFFYRIQAVLDRVATAGADPAVASLAQVLRRAGQQLQALDQTRANRAADYEQIVATLAPLGVAPEAGKLFQTDAIQGLTAGRSTLASGLQDELIEALEVLMQLTPAHQNPRLEDFRRRFQDRYEDQEVPLLAALDNESGLSYTDYGKSSYSPLVHDLAVAGGGTKSRELRQTEVQQYLYQKLRQAERGRLYSLDITKEELSRFRPGHQPLPPSLSVMFRIIDAERVLLESVGGSSAVNLLGRFAHADPAIARLIEQVARQEQEQNPAVGFAEICHLPASRIGNILLRPAFRNLEIPYLAQAGQPEEGQVQVQDLVLAVRGGQLVLRSRKTGQRIIPRLSTAHNFSREALPVYQFLCDLQTQGLQPHLGFSWQSISLYAKFLPRLTYGKVVLEPASWQFGPEDLQALLAAPAAEVEQVLQQFRQQWQLPRLFTLADGDNHLLVDAENTLLVRVWLDTIRNRSSVSLREFLVEPAQSPVRDAAGRPYAQQFIALLQRQGPCYASPGQPVPMKKKPAEAPQRDFSLGSEWLYYKLYCGQKVADRILAEAIRPLLAELHEQQLIDGWFFIRYADPDNHLRVRFHLPRPGCLGQVVELVSAYLQPLIASGAIWKMQTDTYRRELERYGCTTIGVAEALFCQQSTAVLDMLAEQEEGAESWLWGLGAMDELLRAFAYSVEEKEALLRRLKDSFGREFGLDANKGLKLQLDAKYRALRPAVRQALDQAEKTSVAPPLRALARQIEQAEQAGQLDVEKDQLLGSYLHMLLNRVLPAEARLHELVLYDFLARHYQSQLAMLKKA</sequence>
<dbReference type="InterPro" id="IPR006827">
    <property type="entry name" value="Lant_deHydtase_N"/>
</dbReference>
<evidence type="ECO:0000259" key="2">
    <source>
        <dbReference type="Pfam" id="PF14028"/>
    </source>
</evidence>
<organism evidence="3 4">
    <name type="scientific">Hymenobacter algoricola</name>
    <dbReference type="NCBI Taxonomy" id="486267"/>
    <lineage>
        <taxon>Bacteria</taxon>
        <taxon>Pseudomonadati</taxon>
        <taxon>Bacteroidota</taxon>
        <taxon>Cytophagia</taxon>
        <taxon>Cytophagales</taxon>
        <taxon>Hymenobacteraceae</taxon>
        <taxon>Hymenobacter</taxon>
    </lineage>
</organism>
<evidence type="ECO:0000259" key="1">
    <source>
        <dbReference type="Pfam" id="PF04738"/>
    </source>
</evidence>
<proteinExistence type="predicted"/>
<reference evidence="4" key="1">
    <citation type="journal article" date="2019" name="Int. J. Syst. Evol. Microbiol.">
        <title>The Global Catalogue of Microorganisms (GCM) 10K type strain sequencing project: providing services to taxonomists for standard genome sequencing and annotation.</title>
        <authorList>
            <consortium name="The Broad Institute Genomics Platform"/>
            <consortium name="The Broad Institute Genome Sequencing Center for Infectious Disease"/>
            <person name="Wu L."/>
            <person name="Ma J."/>
        </authorList>
    </citation>
    <scope>NUCLEOTIDE SEQUENCE [LARGE SCALE GENOMIC DNA]</scope>
    <source>
        <strain evidence="4">JCM 17214</strain>
    </source>
</reference>
<accession>A0ABP7NQW0</accession>
<dbReference type="RefSeq" id="WP_345117308.1">
    <property type="nucleotide sequence ID" value="NZ_BAABDH010000110.1"/>
</dbReference>
<dbReference type="Proteomes" id="UP001499909">
    <property type="component" value="Unassembled WGS sequence"/>
</dbReference>
<protein>
    <submittedName>
        <fullName evidence="3">Lantibiotic dehydratase</fullName>
    </submittedName>
</protein>
<dbReference type="Pfam" id="PF14028">
    <property type="entry name" value="Lant_dehydr_C"/>
    <property type="match status" value="1"/>
</dbReference>
<dbReference type="EMBL" id="BAABDH010000110">
    <property type="protein sequence ID" value="GAA3952132.1"/>
    <property type="molecule type" value="Genomic_DNA"/>
</dbReference>
<dbReference type="NCBIfam" id="TIGR03891">
    <property type="entry name" value="thiopep_ocin"/>
    <property type="match status" value="1"/>
</dbReference>
<feature type="domain" description="Lantibiotic dehydratase N-terminal" evidence="1">
    <location>
        <begin position="38"/>
        <end position="684"/>
    </location>
</feature>
<feature type="domain" description="Thiopeptide-type bacteriocin biosynthesis" evidence="2">
    <location>
        <begin position="761"/>
        <end position="1019"/>
    </location>
</feature>
<keyword evidence="4" id="KW-1185">Reference proteome</keyword>
<evidence type="ECO:0000313" key="3">
    <source>
        <dbReference type="EMBL" id="GAA3952132.1"/>
    </source>
</evidence>
<comment type="caution">
    <text evidence="3">The sequence shown here is derived from an EMBL/GenBank/DDBJ whole genome shotgun (WGS) entry which is preliminary data.</text>
</comment>
<gene>
    <name evidence="3" type="ORF">GCM10022406_37400</name>
</gene>
<name>A0ABP7NQW0_9BACT</name>
<dbReference type="InterPro" id="IPR023809">
    <property type="entry name" value="Thiopep_bacteriocin_synth_dom"/>
</dbReference>
<evidence type="ECO:0000313" key="4">
    <source>
        <dbReference type="Proteomes" id="UP001499909"/>
    </source>
</evidence>